<evidence type="ECO:0000259" key="7">
    <source>
        <dbReference type="Pfam" id="PF00892"/>
    </source>
</evidence>
<feature type="domain" description="EamA" evidence="7">
    <location>
        <begin position="154"/>
        <end position="288"/>
    </location>
</feature>
<dbReference type="STRING" id="1172194.WQQ_21310"/>
<feature type="domain" description="EamA" evidence="7">
    <location>
        <begin position="11"/>
        <end position="141"/>
    </location>
</feature>
<dbReference type="GO" id="GO:0016020">
    <property type="term" value="C:membrane"/>
    <property type="evidence" value="ECO:0007669"/>
    <property type="project" value="UniProtKB-SubCell"/>
</dbReference>
<feature type="transmembrane region" description="Helical" evidence="6">
    <location>
        <begin position="127"/>
        <end position="146"/>
    </location>
</feature>
<feature type="transmembrane region" description="Helical" evidence="6">
    <location>
        <begin position="71"/>
        <end position="91"/>
    </location>
</feature>
<evidence type="ECO:0000256" key="5">
    <source>
        <dbReference type="ARBA" id="ARBA00023136"/>
    </source>
</evidence>
<dbReference type="PANTHER" id="PTHR32322:SF2">
    <property type="entry name" value="EAMA DOMAIN-CONTAINING PROTEIN"/>
    <property type="match status" value="1"/>
</dbReference>
<dbReference type="InterPro" id="IPR037185">
    <property type="entry name" value="EmrE-like"/>
</dbReference>
<keyword evidence="5 6" id="KW-0472">Membrane</keyword>
<feature type="transmembrane region" description="Helical" evidence="6">
    <location>
        <begin position="97"/>
        <end position="115"/>
    </location>
</feature>
<evidence type="ECO:0000256" key="3">
    <source>
        <dbReference type="ARBA" id="ARBA00022692"/>
    </source>
</evidence>
<keyword evidence="9" id="KW-1185">Reference proteome</keyword>
<evidence type="ECO:0000313" key="8">
    <source>
        <dbReference type="EMBL" id="EIT71994.1"/>
    </source>
</evidence>
<evidence type="ECO:0000256" key="6">
    <source>
        <dbReference type="SAM" id="Phobius"/>
    </source>
</evidence>
<dbReference type="InterPro" id="IPR050638">
    <property type="entry name" value="AA-Vitamin_Transporters"/>
</dbReference>
<organism evidence="8 9">
    <name type="scientific">Hydrocarboniphaga effusa AP103</name>
    <dbReference type="NCBI Taxonomy" id="1172194"/>
    <lineage>
        <taxon>Bacteria</taxon>
        <taxon>Pseudomonadati</taxon>
        <taxon>Pseudomonadota</taxon>
        <taxon>Gammaproteobacteria</taxon>
        <taxon>Nevskiales</taxon>
        <taxon>Nevskiaceae</taxon>
        <taxon>Hydrocarboniphaga</taxon>
    </lineage>
</organism>
<dbReference type="RefSeq" id="WP_007185078.1">
    <property type="nucleotide sequence ID" value="NZ_AKGD01000001.1"/>
</dbReference>
<proteinExistence type="inferred from homology"/>
<evidence type="ECO:0000256" key="2">
    <source>
        <dbReference type="ARBA" id="ARBA00007362"/>
    </source>
</evidence>
<keyword evidence="3 6" id="KW-0812">Transmembrane</keyword>
<evidence type="ECO:0000313" key="9">
    <source>
        <dbReference type="Proteomes" id="UP000003704"/>
    </source>
</evidence>
<evidence type="ECO:0000256" key="4">
    <source>
        <dbReference type="ARBA" id="ARBA00022989"/>
    </source>
</evidence>
<comment type="similarity">
    <text evidence="2">Belongs to the EamA transporter family.</text>
</comment>
<dbReference type="SUPFAM" id="SSF103481">
    <property type="entry name" value="Multidrug resistance efflux transporter EmrE"/>
    <property type="match status" value="2"/>
</dbReference>
<dbReference type="EMBL" id="AKGD01000001">
    <property type="protein sequence ID" value="EIT71994.1"/>
    <property type="molecule type" value="Genomic_DNA"/>
</dbReference>
<dbReference type="Proteomes" id="UP000003704">
    <property type="component" value="Unassembled WGS sequence"/>
</dbReference>
<accession>I7ZJA9</accession>
<sequence length="295" mass="31288">MELRKVQLTLAFAAVYLIWGSTYLAIRIVVEALPPASSAGVRFLVAGLTMVVVGLLTGASLPRRWSDWRSTIFVGILMLVFGNGLVTWSELWVPSNQAALIVATSALWMGWMGTLGSKGEQLGAMRLIGLLVGFAGVIVLVGEGIGGGLAPWTAYAALMLAPIAWAVGSVVSKRSPVSIKPVMAAGLQMLVAGVLLSAIGLLAGEAGRWTWAPRSLWALAYLIVFGSCVAYGAFYWLVHEVSPVVLGTYAYVNPAIAVLLGWWILDERLGRDQIIGTGIILVGVLLVTLGSARKR</sequence>
<keyword evidence="4 6" id="KW-1133">Transmembrane helix</keyword>
<name>I7ZJA9_9GAMM</name>
<dbReference type="PATRIC" id="fig|1172194.4.peg.2060"/>
<feature type="transmembrane region" description="Helical" evidence="6">
    <location>
        <begin position="152"/>
        <end position="171"/>
    </location>
</feature>
<feature type="transmembrane region" description="Helical" evidence="6">
    <location>
        <begin position="183"/>
        <end position="204"/>
    </location>
</feature>
<dbReference type="InterPro" id="IPR000620">
    <property type="entry name" value="EamA_dom"/>
</dbReference>
<feature type="transmembrane region" description="Helical" evidence="6">
    <location>
        <begin position="244"/>
        <end position="262"/>
    </location>
</feature>
<gene>
    <name evidence="8" type="ORF">WQQ_21310</name>
</gene>
<feature type="transmembrane region" description="Helical" evidence="6">
    <location>
        <begin position="40"/>
        <end position="59"/>
    </location>
</feature>
<dbReference type="OrthoDB" id="9812547at2"/>
<feature type="transmembrane region" description="Helical" evidence="6">
    <location>
        <begin position="274"/>
        <end position="292"/>
    </location>
</feature>
<dbReference type="AlphaFoldDB" id="I7ZJA9"/>
<dbReference type="Pfam" id="PF00892">
    <property type="entry name" value="EamA"/>
    <property type="match status" value="2"/>
</dbReference>
<feature type="transmembrane region" description="Helical" evidence="6">
    <location>
        <begin position="216"/>
        <end position="237"/>
    </location>
</feature>
<protein>
    <recommendedName>
        <fullName evidence="7">EamA domain-containing protein</fullName>
    </recommendedName>
</protein>
<comment type="caution">
    <text evidence="8">The sequence shown here is derived from an EMBL/GenBank/DDBJ whole genome shotgun (WGS) entry which is preliminary data.</text>
</comment>
<comment type="subcellular location">
    <subcellularLocation>
        <location evidence="1">Membrane</location>
        <topology evidence="1">Multi-pass membrane protein</topology>
    </subcellularLocation>
</comment>
<reference evidence="8 9" key="1">
    <citation type="journal article" date="2012" name="J. Bacteriol.">
        <title>Genome Sequence of n-Alkane-Degrading Hydrocarboniphaga effusa Strain AP103T (ATCC BAA-332T).</title>
        <authorList>
            <person name="Chang H.K."/>
            <person name="Zylstra G.J."/>
            <person name="Chae J.C."/>
        </authorList>
    </citation>
    <scope>NUCLEOTIDE SEQUENCE [LARGE SCALE GENOMIC DNA]</scope>
    <source>
        <strain evidence="8 9">AP103</strain>
    </source>
</reference>
<dbReference type="PANTHER" id="PTHR32322">
    <property type="entry name" value="INNER MEMBRANE TRANSPORTER"/>
    <property type="match status" value="1"/>
</dbReference>
<evidence type="ECO:0000256" key="1">
    <source>
        <dbReference type="ARBA" id="ARBA00004141"/>
    </source>
</evidence>